<dbReference type="PANTHER" id="PTHR23519">
    <property type="entry name" value="AUTOPHAGY-RELATED PROTEIN 22"/>
    <property type="match status" value="1"/>
</dbReference>
<evidence type="ECO:0000256" key="1">
    <source>
        <dbReference type="ARBA" id="ARBA00004128"/>
    </source>
</evidence>
<evidence type="ECO:0000256" key="2">
    <source>
        <dbReference type="ARBA" id="ARBA00006978"/>
    </source>
</evidence>
<keyword evidence="6 8" id="KW-0072">Autophagy</keyword>
<evidence type="ECO:0000256" key="7">
    <source>
        <dbReference type="ARBA" id="ARBA00023136"/>
    </source>
</evidence>
<dbReference type="GO" id="GO:0005774">
    <property type="term" value="C:vacuolar membrane"/>
    <property type="evidence" value="ECO:0007669"/>
    <property type="project" value="UniProtKB-SubCell"/>
</dbReference>
<feature type="transmembrane region" description="Helical" evidence="8">
    <location>
        <begin position="249"/>
        <end position="270"/>
    </location>
</feature>
<evidence type="ECO:0000313" key="10">
    <source>
        <dbReference type="EMBL" id="KAK7682001.1"/>
    </source>
</evidence>
<protein>
    <recommendedName>
        <fullName evidence="8">Autophagy-related protein</fullName>
    </recommendedName>
</protein>
<comment type="similarity">
    <text evidence="2 8">Belongs to the ATG22 family.</text>
</comment>
<dbReference type="AlphaFoldDB" id="A0AAW0FMF7"/>
<sequence>MTEQRSLYDKRKYKRQLRGWLSYAFASEVFVIVSLTLFLPICLEQFARDNGYLLPDLTNKCSAVQPMDASEDRRCVVKLAWLWIDTASFSLYVNSMSVALQALTVISLSGIADHPPHRKRLLLGFAFFGAVSATLFFALPSSSPLWPLSALLAIFANVGFGVSVVAMNAYLPTLAQQSEEVVKKLEALQNASTPGISSETPDTNVQTHSDATQEPLLPRDETIPELEHPEGSKLRTEYNSTLSTATSRISAMGIAIGYGAGIILLILSLVPVTKLGGSTFSLRLAIGSSGIWWAVLLYSIGTLAAQYFIRQGKFLS</sequence>
<keyword evidence="8" id="KW-0029">Amino-acid transport</keyword>
<feature type="transmembrane region" description="Helical" evidence="8">
    <location>
        <begin position="20"/>
        <end position="41"/>
    </location>
</feature>
<dbReference type="GO" id="GO:0032974">
    <property type="term" value="P:amino acid transmembrane export from vacuole"/>
    <property type="evidence" value="ECO:0007669"/>
    <property type="project" value="TreeGrafter"/>
</dbReference>
<dbReference type="GO" id="GO:0006914">
    <property type="term" value="P:autophagy"/>
    <property type="evidence" value="ECO:0007669"/>
    <property type="project" value="UniProtKB-KW"/>
</dbReference>
<evidence type="ECO:0000256" key="6">
    <source>
        <dbReference type="ARBA" id="ARBA00023006"/>
    </source>
</evidence>
<feature type="compositionally biased region" description="Basic and acidic residues" evidence="9">
    <location>
        <begin position="217"/>
        <end position="234"/>
    </location>
</feature>
<keyword evidence="4 8" id="KW-0812">Transmembrane</keyword>
<dbReference type="InterPro" id="IPR036259">
    <property type="entry name" value="MFS_trans_sf"/>
</dbReference>
<dbReference type="Proteomes" id="UP001385951">
    <property type="component" value="Unassembled WGS sequence"/>
</dbReference>
<comment type="caution">
    <text evidence="10">The sequence shown here is derived from an EMBL/GenBank/DDBJ whole genome shotgun (WGS) entry which is preliminary data.</text>
</comment>
<comment type="caution">
    <text evidence="8">Lacks conserved residue(s) required for the propagation of feature annotation.</text>
</comment>
<organism evidence="10 11">
    <name type="scientific">Cerrena zonata</name>
    <dbReference type="NCBI Taxonomy" id="2478898"/>
    <lineage>
        <taxon>Eukaryota</taxon>
        <taxon>Fungi</taxon>
        <taxon>Dikarya</taxon>
        <taxon>Basidiomycota</taxon>
        <taxon>Agaricomycotina</taxon>
        <taxon>Agaricomycetes</taxon>
        <taxon>Polyporales</taxon>
        <taxon>Cerrenaceae</taxon>
        <taxon>Cerrena</taxon>
    </lineage>
</organism>
<dbReference type="Pfam" id="PF11700">
    <property type="entry name" value="ATG22"/>
    <property type="match status" value="1"/>
</dbReference>
<dbReference type="SUPFAM" id="SSF103473">
    <property type="entry name" value="MFS general substrate transporter"/>
    <property type="match status" value="1"/>
</dbReference>
<feature type="compositionally biased region" description="Polar residues" evidence="9">
    <location>
        <begin position="192"/>
        <end position="212"/>
    </location>
</feature>
<dbReference type="InterPro" id="IPR050495">
    <property type="entry name" value="ATG22/LtaA_families"/>
</dbReference>
<feature type="transmembrane region" description="Helical" evidence="8">
    <location>
        <begin position="290"/>
        <end position="309"/>
    </location>
</feature>
<gene>
    <name evidence="10" type="ORF">QCA50_014965</name>
</gene>
<evidence type="ECO:0000256" key="9">
    <source>
        <dbReference type="SAM" id="MobiDB-lite"/>
    </source>
</evidence>
<evidence type="ECO:0000256" key="4">
    <source>
        <dbReference type="ARBA" id="ARBA00022692"/>
    </source>
</evidence>
<evidence type="ECO:0000256" key="8">
    <source>
        <dbReference type="RuleBase" id="RU363073"/>
    </source>
</evidence>
<keyword evidence="7 8" id="KW-0472">Membrane</keyword>
<comment type="subcellular location">
    <subcellularLocation>
        <location evidence="1 8">Vacuole membrane</location>
        <topology evidence="1 8">Multi-pass membrane protein</topology>
    </subcellularLocation>
</comment>
<evidence type="ECO:0000256" key="5">
    <source>
        <dbReference type="ARBA" id="ARBA00022989"/>
    </source>
</evidence>
<dbReference type="PANTHER" id="PTHR23519:SF1">
    <property type="entry name" value="AUTOPHAGY-RELATED PROTEIN 22"/>
    <property type="match status" value="1"/>
</dbReference>
<evidence type="ECO:0000256" key="3">
    <source>
        <dbReference type="ARBA" id="ARBA00022448"/>
    </source>
</evidence>
<keyword evidence="5 8" id="KW-1133">Transmembrane helix</keyword>
<feature type="transmembrane region" description="Helical" evidence="8">
    <location>
        <begin position="121"/>
        <end position="139"/>
    </location>
</feature>
<feature type="transmembrane region" description="Helical" evidence="8">
    <location>
        <begin position="89"/>
        <end position="109"/>
    </location>
</feature>
<name>A0AAW0FMF7_9APHY</name>
<dbReference type="Gene3D" id="1.20.1250.20">
    <property type="entry name" value="MFS general substrate transporter like domains"/>
    <property type="match status" value="1"/>
</dbReference>
<dbReference type="InterPro" id="IPR024671">
    <property type="entry name" value="Atg22-like"/>
</dbReference>
<keyword evidence="3 8" id="KW-0813">Transport</keyword>
<feature type="region of interest" description="Disordered" evidence="9">
    <location>
        <begin position="192"/>
        <end position="234"/>
    </location>
</feature>
<dbReference type="EMBL" id="JASBNA010000038">
    <property type="protein sequence ID" value="KAK7682001.1"/>
    <property type="molecule type" value="Genomic_DNA"/>
</dbReference>
<feature type="transmembrane region" description="Helical" evidence="8">
    <location>
        <begin position="145"/>
        <end position="171"/>
    </location>
</feature>
<comment type="function">
    <text evidence="8">Vacuolar effluxer which mediate the efflux of amino acids resulting from autophagic degradation. The release of autophagic amino acids allows the maintenance of protein synthesis and viability during nitrogen starvation.</text>
</comment>
<evidence type="ECO:0000313" key="11">
    <source>
        <dbReference type="Proteomes" id="UP001385951"/>
    </source>
</evidence>
<accession>A0AAW0FMF7</accession>
<keyword evidence="11" id="KW-1185">Reference proteome</keyword>
<keyword evidence="8" id="KW-0926">Vacuole</keyword>
<reference evidence="10 11" key="1">
    <citation type="submission" date="2022-09" db="EMBL/GenBank/DDBJ databases">
        <authorList>
            <person name="Palmer J.M."/>
        </authorList>
    </citation>
    <scope>NUCLEOTIDE SEQUENCE [LARGE SCALE GENOMIC DNA]</scope>
    <source>
        <strain evidence="10 11">DSM 7382</strain>
    </source>
</reference>
<proteinExistence type="inferred from homology"/>